<dbReference type="AlphaFoldDB" id="A0A3Q0SMP9"/>
<keyword evidence="3" id="KW-1185">Reference proteome</keyword>
<dbReference type="Gene3D" id="3.30.70.330">
    <property type="match status" value="1"/>
</dbReference>
<dbReference type="PANTHER" id="PTHR15225">
    <property type="entry name" value="INTERFERON-INDUCED PROTEIN 35/NMI N-MYC/STAT INTERACTING PROTEIN"/>
    <property type="match status" value="1"/>
</dbReference>
<evidence type="ECO:0000313" key="3">
    <source>
        <dbReference type="Proteomes" id="UP000261340"/>
    </source>
</evidence>
<dbReference type="GeneTree" id="ENSGT01140000282607"/>
<evidence type="ECO:0000256" key="1">
    <source>
        <dbReference type="SAM" id="MobiDB-lite"/>
    </source>
</evidence>
<reference evidence="2" key="1">
    <citation type="submission" date="2025-08" db="UniProtKB">
        <authorList>
            <consortium name="Ensembl"/>
        </authorList>
    </citation>
    <scope>IDENTIFICATION</scope>
</reference>
<proteinExistence type="predicted"/>
<dbReference type="Ensembl" id="ENSACIT00000024814.1">
    <property type="protein sequence ID" value="ENSACIP00000024177.1"/>
    <property type="gene ID" value="ENSACIG00000018775.1"/>
</dbReference>
<reference evidence="2" key="2">
    <citation type="submission" date="2025-09" db="UniProtKB">
        <authorList>
            <consortium name="Ensembl"/>
        </authorList>
    </citation>
    <scope>IDENTIFICATION</scope>
</reference>
<dbReference type="STRING" id="61819.ENSACIP00000024177"/>
<dbReference type="OMA" id="WFPMEET"/>
<feature type="compositionally biased region" description="Polar residues" evidence="1">
    <location>
        <begin position="303"/>
        <end position="316"/>
    </location>
</feature>
<dbReference type="PANTHER" id="PTHR15225:SF8">
    <property type="entry name" value="RNA-BINDING PROTEIN 43"/>
    <property type="match status" value="1"/>
</dbReference>
<sequence>LAAVSNLKSGRTVVASGVPDVLPPDRIADKLTIHFQSPRRSCGGDVEEVKYPTSLEGVAVLLKCHTNFSNLLRATVDLSMFGSNQESLMEKLRSAHRSLRFRPSLQERKASIEGPFAAVQALRKDLICRASRLQSAVTARPTAINLRESPLNPVVISHRKYVSPVSHSSSKWEPASSLSTSLQSTGEAREIQSLLSKSKPQNASLRQKVSSESLAGGRISGAGIDKKEDKLRVRSRLEMSSEYRTEQRQANHREVADEEIKARITSSLLGLPQEEAISTKESSEKHPRPGKISAIKTGKESDLGSQHSSTGYLKNRSSSAVRSKLLQTGLEDISQTSERYTEGTAVACAICPEAQDVIWVDSYTFRYIEKFHKKELDRCLGGTDMSVMRFEESDLMRISLTERQNSKAPSGIQKAAQQLEALMESWQSTLRVYEIFYDEAELLDKDLMNQICHDVNFLFDDVLCLFEGSCIKVIGPSVSSILFYKRVKDRMSKAKVDLVNSRSNKSMYFNH</sequence>
<protein>
    <submittedName>
        <fullName evidence="2">Uncharacterized protein</fullName>
    </submittedName>
</protein>
<feature type="region of interest" description="Disordered" evidence="1">
    <location>
        <begin position="189"/>
        <end position="221"/>
    </location>
</feature>
<name>A0A3Q0SMP9_AMPCI</name>
<feature type="region of interest" description="Disordered" evidence="1">
    <location>
        <begin position="271"/>
        <end position="316"/>
    </location>
</feature>
<feature type="compositionally biased region" description="Basic and acidic residues" evidence="1">
    <location>
        <begin position="277"/>
        <end position="287"/>
    </location>
</feature>
<feature type="compositionally biased region" description="Polar residues" evidence="1">
    <location>
        <begin position="193"/>
        <end position="213"/>
    </location>
</feature>
<organism evidence="2 3">
    <name type="scientific">Amphilophus citrinellus</name>
    <name type="common">Midas cichlid</name>
    <name type="synonym">Cichlasoma citrinellum</name>
    <dbReference type="NCBI Taxonomy" id="61819"/>
    <lineage>
        <taxon>Eukaryota</taxon>
        <taxon>Metazoa</taxon>
        <taxon>Chordata</taxon>
        <taxon>Craniata</taxon>
        <taxon>Vertebrata</taxon>
        <taxon>Euteleostomi</taxon>
        <taxon>Actinopterygii</taxon>
        <taxon>Neopterygii</taxon>
        <taxon>Teleostei</taxon>
        <taxon>Neoteleostei</taxon>
        <taxon>Acanthomorphata</taxon>
        <taxon>Ovalentaria</taxon>
        <taxon>Cichlomorphae</taxon>
        <taxon>Cichliformes</taxon>
        <taxon>Cichlidae</taxon>
        <taxon>New World cichlids</taxon>
        <taxon>Cichlasomatinae</taxon>
        <taxon>Heroini</taxon>
        <taxon>Amphilophus</taxon>
    </lineage>
</organism>
<dbReference type="InterPro" id="IPR012677">
    <property type="entry name" value="Nucleotide-bd_a/b_plait_sf"/>
</dbReference>
<accession>A0A3Q0SMP9</accession>
<dbReference type="Proteomes" id="UP000261340">
    <property type="component" value="Unplaced"/>
</dbReference>
<evidence type="ECO:0000313" key="2">
    <source>
        <dbReference type="Ensembl" id="ENSACIP00000024177.1"/>
    </source>
</evidence>